<dbReference type="GO" id="GO:0004722">
    <property type="term" value="F:protein serine/threonine phosphatase activity"/>
    <property type="evidence" value="ECO:0007669"/>
    <property type="project" value="UniProtKB-EC"/>
</dbReference>
<keyword evidence="2" id="KW-0106">Calcium</keyword>
<dbReference type="OrthoDB" id="256429at2759"/>
<sequence length="846" mass="94055">MSVSMRVNGAASPSLASTGCSSSGARMMLSDHVSVVIYFVVRNDVRFLLNVPSNSDNSFWVPNSRVAVPDSGWLKTAERILHELGCDAPSQRPDTARITRISLPAVHVSQQTISHVTFAVKLMDTEAAQIMIGRNLKWLSINEVMDTWTQFWGLFGGGPPGSSAASNAGVSMAIRSVQDELLHVIQGVVDANGNNPAPVVQELHFSDVLVGLGVDAARLPLVESANLFEFEQEVLHQEFLMRTFPFPKLKRPGYCQFLIEWGWAKDQIQPMFRASDASGFGALSFRDFVVAVAATAPSAQHGGPCGEARCRYIFRYYDANEDGFLEFSEFKSMVTDIHRLKNLSTAVEDVERAAHASFLVFEPENPKVLSLSEFLYGVGQLKFRGTSVLLRAPRPVMDFLQTVYQDVVDVNEKSASDLNFNTVQSGDDVGNNRSRKTRYDNVRVLTPGDELQQGYELAAHSVKVRSGSIINVMTLWEYQGTETLKETGVEHLGLNRIHSTDTFNKTWPPNVMIASLKFFEGNTHSMMFPYGVTCSSETPKQKYTWGSYDRIQLGKNLIYIANTARKLFLHEPRMVQVRSPAYILGDIHGNFHDLTCFEKVFWHLGPTLTPANILFLGDYVDRGNMGVEVVAYLLSHKVAAPEKFFLLRGNHELRSVQKMFQFHDQCFSLFGPTLGPEVWEAINSAFDAMPLAGLIDKKILCLHGGIFPNEYGGGLVDAINTIPVPLSDPEKESPLAWEIMWNDPAHEQALTGNGLMSLKLNAGFAPNVRRGTAHVFSQAALQAFLERNKLSHVIRAHEVQQAGFQLHQKGRLLTVFSSSQYCGYSNEAACVFAENNRLRIIRLDTS</sequence>
<dbReference type="GO" id="GO:0005737">
    <property type="term" value="C:cytoplasm"/>
    <property type="evidence" value="ECO:0007669"/>
    <property type="project" value="TreeGrafter"/>
</dbReference>
<dbReference type="InterPro" id="IPR002048">
    <property type="entry name" value="EF_hand_dom"/>
</dbReference>
<dbReference type="GO" id="GO:0005509">
    <property type="term" value="F:calcium ion binding"/>
    <property type="evidence" value="ECO:0007669"/>
    <property type="project" value="InterPro"/>
</dbReference>
<dbReference type="InterPro" id="IPR006186">
    <property type="entry name" value="Ser/Thr-sp_prot-phosphatase"/>
</dbReference>
<dbReference type="SMART" id="SM00156">
    <property type="entry name" value="PP2Ac"/>
    <property type="match status" value="1"/>
</dbReference>
<dbReference type="CDD" id="cd00144">
    <property type="entry name" value="MPP_PPP_family"/>
    <property type="match status" value="1"/>
</dbReference>
<proteinExistence type="inferred from homology"/>
<dbReference type="PROSITE" id="PS51257">
    <property type="entry name" value="PROKAR_LIPOPROTEIN"/>
    <property type="match status" value="1"/>
</dbReference>
<dbReference type="InterPro" id="IPR029052">
    <property type="entry name" value="Metallo-depent_PP-like"/>
</dbReference>
<evidence type="ECO:0000313" key="6">
    <source>
        <dbReference type="Proteomes" id="UP000678499"/>
    </source>
</evidence>
<evidence type="ECO:0000259" key="4">
    <source>
        <dbReference type="PROSITE" id="PS50222"/>
    </source>
</evidence>
<dbReference type="InterPro" id="IPR018247">
    <property type="entry name" value="EF_Hand_1_Ca_BS"/>
</dbReference>
<dbReference type="SUPFAM" id="SSF47473">
    <property type="entry name" value="EF-hand"/>
    <property type="match status" value="1"/>
</dbReference>
<dbReference type="PROSITE" id="PS00125">
    <property type="entry name" value="SER_THR_PHOSPHATASE"/>
    <property type="match status" value="1"/>
</dbReference>
<evidence type="ECO:0000313" key="5">
    <source>
        <dbReference type="EMBL" id="CAD7280558.1"/>
    </source>
</evidence>
<keyword evidence="3" id="KW-0378">Hydrolase</keyword>
<dbReference type="EMBL" id="CAJPEX010002246">
    <property type="protein sequence ID" value="CAG0920710.1"/>
    <property type="molecule type" value="Genomic_DNA"/>
</dbReference>
<dbReference type="PROSITE" id="PS50222">
    <property type="entry name" value="EF_HAND_2"/>
    <property type="match status" value="1"/>
</dbReference>
<dbReference type="InterPro" id="IPR011992">
    <property type="entry name" value="EF-hand-dom_pair"/>
</dbReference>
<dbReference type="Gene3D" id="1.10.238.10">
    <property type="entry name" value="EF-hand"/>
    <property type="match status" value="1"/>
</dbReference>
<dbReference type="InterPro" id="IPR004843">
    <property type="entry name" value="Calcineurin-like_PHP"/>
</dbReference>
<dbReference type="AlphaFoldDB" id="A0A7R9GGX8"/>
<feature type="domain" description="EF-hand" evidence="4">
    <location>
        <begin position="305"/>
        <end position="340"/>
    </location>
</feature>
<dbReference type="Gene3D" id="3.60.21.10">
    <property type="match status" value="1"/>
</dbReference>
<dbReference type="SMART" id="SM00054">
    <property type="entry name" value="EFh"/>
    <property type="match status" value="2"/>
</dbReference>
<evidence type="ECO:0000256" key="1">
    <source>
        <dbReference type="ARBA" id="ARBA00008294"/>
    </source>
</evidence>
<comment type="similarity">
    <text evidence="1 3">Belongs to the PPP phosphatase family.</text>
</comment>
<evidence type="ECO:0000256" key="3">
    <source>
        <dbReference type="RuleBase" id="RU004273"/>
    </source>
</evidence>
<dbReference type="PANTHER" id="PTHR11668">
    <property type="entry name" value="SERINE/THREONINE PROTEIN PHOSPHATASE"/>
    <property type="match status" value="1"/>
</dbReference>
<dbReference type="GO" id="GO:0005634">
    <property type="term" value="C:nucleus"/>
    <property type="evidence" value="ECO:0007669"/>
    <property type="project" value="TreeGrafter"/>
</dbReference>
<dbReference type="PROSITE" id="PS00018">
    <property type="entry name" value="EF_HAND_1"/>
    <property type="match status" value="1"/>
</dbReference>
<name>A0A7R9GGX8_9CRUS</name>
<keyword evidence="6" id="KW-1185">Reference proteome</keyword>
<gene>
    <name evidence="5" type="ORF">NMOB1V02_LOCUS8217</name>
</gene>
<dbReference type="SUPFAM" id="SSF56300">
    <property type="entry name" value="Metallo-dependent phosphatases"/>
    <property type="match status" value="1"/>
</dbReference>
<comment type="catalytic activity">
    <reaction evidence="3">
        <text>O-phospho-L-threonyl-[protein] + H2O = L-threonyl-[protein] + phosphate</text>
        <dbReference type="Rhea" id="RHEA:47004"/>
        <dbReference type="Rhea" id="RHEA-COMP:11060"/>
        <dbReference type="Rhea" id="RHEA-COMP:11605"/>
        <dbReference type="ChEBI" id="CHEBI:15377"/>
        <dbReference type="ChEBI" id="CHEBI:30013"/>
        <dbReference type="ChEBI" id="CHEBI:43474"/>
        <dbReference type="ChEBI" id="CHEBI:61977"/>
        <dbReference type="EC" id="3.1.3.16"/>
    </reaction>
</comment>
<dbReference type="PRINTS" id="PR00114">
    <property type="entry name" value="STPHPHTASE"/>
</dbReference>
<protein>
    <recommendedName>
        <fullName evidence="3">Serine/threonine-protein phosphatase</fullName>
        <ecNumber evidence="3">3.1.3.16</ecNumber>
    </recommendedName>
</protein>
<dbReference type="Proteomes" id="UP000678499">
    <property type="component" value="Unassembled WGS sequence"/>
</dbReference>
<dbReference type="Pfam" id="PF00149">
    <property type="entry name" value="Metallophos"/>
    <property type="match status" value="1"/>
</dbReference>
<dbReference type="EMBL" id="OA884283">
    <property type="protein sequence ID" value="CAD7280558.1"/>
    <property type="molecule type" value="Genomic_DNA"/>
</dbReference>
<organism evidence="5">
    <name type="scientific">Notodromas monacha</name>
    <dbReference type="NCBI Taxonomy" id="399045"/>
    <lineage>
        <taxon>Eukaryota</taxon>
        <taxon>Metazoa</taxon>
        <taxon>Ecdysozoa</taxon>
        <taxon>Arthropoda</taxon>
        <taxon>Crustacea</taxon>
        <taxon>Oligostraca</taxon>
        <taxon>Ostracoda</taxon>
        <taxon>Podocopa</taxon>
        <taxon>Podocopida</taxon>
        <taxon>Cypridocopina</taxon>
        <taxon>Cypridoidea</taxon>
        <taxon>Cyprididae</taxon>
        <taxon>Notodromas</taxon>
    </lineage>
</organism>
<evidence type="ECO:0000256" key="2">
    <source>
        <dbReference type="ARBA" id="ARBA00022837"/>
    </source>
</evidence>
<reference evidence="5" key="1">
    <citation type="submission" date="2020-11" db="EMBL/GenBank/DDBJ databases">
        <authorList>
            <person name="Tran Van P."/>
        </authorList>
    </citation>
    <scope>NUCLEOTIDE SEQUENCE</scope>
</reference>
<dbReference type="PANTHER" id="PTHR11668:SF496">
    <property type="entry name" value="SERINE_THREONINE-PROTEIN PHOSPHATASE"/>
    <property type="match status" value="1"/>
</dbReference>
<accession>A0A7R9GGX8</accession>
<dbReference type="InterPro" id="IPR050341">
    <property type="entry name" value="PP1_catalytic_subunit"/>
</dbReference>
<dbReference type="EC" id="3.1.3.16" evidence="3"/>